<feature type="region of interest" description="Disordered" evidence="1">
    <location>
        <begin position="32"/>
        <end position="253"/>
    </location>
</feature>
<dbReference type="FunCoup" id="A0A6J2WZT8">
    <property type="interactions" value="238"/>
</dbReference>
<dbReference type="InterPro" id="IPR058570">
    <property type="entry name" value="HROB_OB"/>
</dbReference>
<dbReference type="InterPro" id="IPR028045">
    <property type="entry name" value="HROB"/>
</dbReference>
<reference evidence="4" key="1">
    <citation type="submission" date="2025-08" db="UniProtKB">
        <authorList>
            <consortium name="RefSeq"/>
        </authorList>
    </citation>
    <scope>IDENTIFICATION</scope>
</reference>
<dbReference type="GO" id="GO:0000725">
    <property type="term" value="P:recombinational repair"/>
    <property type="evidence" value="ECO:0007669"/>
    <property type="project" value="InterPro"/>
</dbReference>
<keyword evidence="3" id="KW-1185">Reference proteome</keyword>
<evidence type="ECO:0000313" key="4">
    <source>
        <dbReference type="RefSeq" id="XP_030649794.1"/>
    </source>
</evidence>
<proteinExistence type="predicted"/>
<dbReference type="Pfam" id="PF15072">
    <property type="entry name" value="HROB"/>
    <property type="match status" value="1"/>
</dbReference>
<organism evidence="3 4">
    <name type="scientific">Chanos chanos</name>
    <name type="common">Milkfish</name>
    <name type="synonym">Mugil chanos</name>
    <dbReference type="NCBI Taxonomy" id="29144"/>
    <lineage>
        <taxon>Eukaryota</taxon>
        <taxon>Metazoa</taxon>
        <taxon>Chordata</taxon>
        <taxon>Craniata</taxon>
        <taxon>Vertebrata</taxon>
        <taxon>Euteleostomi</taxon>
        <taxon>Actinopterygii</taxon>
        <taxon>Neopterygii</taxon>
        <taxon>Teleostei</taxon>
        <taxon>Ostariophysi</taxon>
        <taxon>Gonorynchiformes</taxon>
        <taxon>Chanidae</taxon>
        <taxon>Chanos</taxon>
    </lineage>
</organism>
<feature type="compositionally biased region" description="Acidic residues" evidence="1">
    <location>
        <begin position="157"/>
        <end position="171"/>
    </location>
</feature>
<dbReference type="AlphaFoldDB" id="A0A6J2WZT8"/>
<evidence type="ECO:0000313" key="3">
    <source>
        <dbReference type="Proteomes" id="UP000504632"/>
    </source>
</evidence>
<feature type="compositionally biased region" description="Low complexity" evidence="1">
    <location>
        <begin position="35"/>
        <end position="49"/>
    </location>
</feature>
<dbReference type="RefSeq" id="XP_030649794.1">
    <property type="nucleotide sequence ID" value="XM_030793934.1"/>
</dbReference>
<feature type="region of interest" description="Disordered" evidence="1">
    <location>
        <begin position="325"/>
        <end position="351"/>
    </location>
</feature>
<gene>
    <name evidence="4" type="primary">hrob</name>
</gene>
<feature type="compositionally biased region" description="Pro residues" evidence="1">
    <location>
        <begin position="227"/>
        <end position="244"/>
    </location>
</feature>
<name>A0A6J2WZT8_CHACN</name>
<dbReference type="GeneID" id="115829769"/>
<feature type="domain" description="Homologous recombination OB-fold protein OB-fold" evidence="2">
    <location>
        <begin position="436"/>
        <end position="519"/>
    </location>
</feature>
<accession>A0A6J2WZT8</accession>
<dbReference type="PANTHER" id="PTHR14523:SF1">
    <property type="entry name" value="HOMOLOGOUS RECOMBINATION OB-FOLD PROTEIN"/>
    <property type="match status" value="1"/>
</dbReference>
<dbReference type="CTD" id="78995"/>
<dbReference type="PANTHER" id="PTHR14523">
    <property type="entry name" value="UNCHARACTERIZED PROTEIN C17ORF53 HOMOLOG"/>
    <property type="match status" value="1"/>
</dbReference>
<dbReference type="OrthoDB" id="21443at2759"/>
<dbReference type="Proteomes" id="UP000504632">
    <property type="component" value="Chromosome 16"/>
</dbReference>
<evidence type="ECO:0000256" key="1">
    <source>
        <dbReference type="SAM" id="MobiDB-lite"/>
    </source>
</evidence>
<evidence type="ECO:0000259" key="2">
    <source>
        <dbReference type="Pfam" id="PF15072"/>
    </source>
</evidence>
<protein>
    <submittedName>
        <fullName evidence="4">Uncharacterized protein C17orf53 homolog</fullName>
    </submittedName>
</protein>
<dbReference type="InParanoid" id="A0A6J2WZT8"/>
<feature type="compositionally biased region" description="Polar residues" evidence="1">
    <location>
        <begin position="84"/>
        <end position="93"/>
    </location>
</feature>
<sequence length="630" mass="66555">MTAMACKWNSLFSVGEEFDDEDLLEADWTVTPKPSSAAAAVSSSALPSAGLRAPTAPGSSNTLRDSLSSGDPRGKNQEPGGSVTPDNGSSRISITGLKALSNPAPPSLSPSISTAPPPCLRVPLGGSKVTSSVEPQPSARPKPGLPLGFHGNALPQDDFDDWDVDLEDLDEMVPQVPPGRAPVTGPWGSTDDNGDGSPSKRMRASACGTGLPAGPSLRGTSSGAQAPAPPHLQTPASLPGPPQSPGFAIGVRASAPPCFTNPVTPRPVRPPSSWQGGLLTPPSSVRPTGALFQVVSPAPSPVFTPRPLHTPVLTNHLVQLVSAANKTPQRPRGDVGRSKTRRFPGPAGVLPQQPIGRSLDDVVVTVPQTPAHGAVARLHSEVSSSQTSEEEEVSMAAWQAMKAEMGLDEKNPSCFLNSYSVVMVLRKAALRQLVKNKVPNMAIILKSILHTHTDAKAVFRDPTGEMQGTVHRRLLEDRQSELKPGAVLLLKQVGVFSPSHRNHYLNVTPNNLLKIYPPDGVFKTSTKLSQHALEPVSSQCGTTGPAEGAVVSQMELRFEDDDEEEKDRAESQVTFIPANTASCANKMPQKDTGIGDTAFEGIGDSETVRALTASGRHEYLLWADLLLRTY</sequence>
<feature type="compositionally biased region" description="Polar residues" evidence="1">
    <location>
        <begin position="57"/>
        <end position="69"/>
    </location>
</feature>